<protein>
    <submittedName>
        <fullName evidence="3">Uncharacterized protein</fullName>
    </submittedName>
</protein>
<feature type="chain" id="PRO_5012474784" evidence="2">
    <location>
        <begin position="16"/>
        <end position="429"/>
    </location>
</feature>
<gene>
    <name evidence="3" type="ORF">VOLCADRAFT_97253</name>
</gene>
<feature type="compositionally biased region" description="Pro residues" evidence="1">
    <location>
        <begin position="149"/>
        <end position="164"/>
    </location>
</feature>
<evidence type="ECO:0000256" key="2">
    <source>
        <dbReference type="SAM" id="SignalP"/>
    </source>
</evidence>
<keyword evidence="2" id="KW-0732">Signal</keyword>
<accession>D8UC94</accession>
<feature type="region of interest" description="Disordered" evidence="1">
    <location>
        <begin position="149"/>
        <end position="169"/>
    </location>
</feature>
<organism evidence="4">
    <name type="scientific">Volvox carteri f. nagariensis</name>
    <dbReference type="NCBI Taxonomy" id="3068"/>
    <lineage>
        <taxon>Eukaryota</taxon>
        <taxon>Viridiplantae</taxon>
        <taxon>Chlorophyta</taxon>
        <taxon>core chlorophytes</taxon>
        <taxon>Chlorophyceae</taxon>
        <taxon>CS clade</taxon>
        <taxon>Chlamydomonadales</taxon>
        <taxon>Volvocaceae</taxon>
        <taxon>Volvox</taxon>
    </lineage>
</organism>
<reference evidence="3 4" key="1">
    <citation type="journal article" date="2010" name="Science">
        <title>Genomic analysis of organismal complexity in the multicellular green alga Volvox carteri.</title>
        <authorList>
            <person name="Prochnik S.E."/>
            <person name="Umen J."/>
            <person name="Nedelcu A.M."/>
            <person name="Hallmann A."/>
            <person name="Miller S.M."/>
            <person name="Nishii I."/>
            <person name="Ferris P."/>
            <person name="Kuo A."/>
            <person name="Mitros T."/>
            <person name="Fritz-Laylin L.K."/>
            <person name="Hellsten U."/>
            <person name="Chapman J."/>
            <person name="Simakov O."/>
            <person name="Rensing S.A."/>
            <person name="Terry A."/>
            <person name="Pangilinan J."/>
            <person name="Kapitonov V."/>
            <person name="Jurka J."/>
            <person name="Salamov A."/>
            <person name="Shapiro H."/>
            <person name="Schmutz J."/>
            <person name="Grimwood J."/>
            <person name="Lindquist E."/>
            <person name="Lucas S."/>
            <person name="Grigoriev I.V."/>
            <person name="Schmitt R."/>
            <person name="Kirk D."/>
            <person name="Rokhsar D.S."/>
        </authorList>
    </citation>
    <scope>NUCLEOTIDE SEQUENCE [LARGE SCALE GENOMIC DNA]</scope>
    <source>
        <strain evidence="4">f. Nagariensis / Eve</strain>
    </source>
</reference>
<evidence type="ECO:0000256" key="1">
    <source>
        <dbReference type="SAM" id="MobiDB-lite"/>
    </source>
</evidence>
<sequence length="429" mass="43728">MRLQFLLPLSCPVLSCPSATGIAGKSGALPGAAPTGPRPCLAASFPRGFGATAGRSPDVGFGANTAQLGGVQLTAEAVPGAPLGTRGTTSIRTLRRRLQKNRQVRHSVPYCTAAEYGMTLASGQGPLCLFSTTCRRCCKTWLRQLLLPPYTPYTPSPSPSPSPPLDLAGTTSTAVVASADVVPPYKPLTPPATATATTTATIISKTNHVQTSNPPTPPNTSPPATFTPVYLGHSPISANGTCVHGDAHVIDARSYAGASGGDGGADPWVSDRAAALLMAVVSADGPPPRGHLAAWLLQQPPLVLLLTRLWVDATSLVVVPGGAVGAAGVTELDGRGKEDGEESSAGSGGGRRGIGYELDLDDDDDDDEGLEEEEEEEEEEAPGAGAGALLAVLEGNPQQDKGVKGAKGVKVRGSADLDASSSSSSYIAR</sequence>
<dbReference type="RefSeq" id="XP_002956257.1">
    <property type="nucleotide sequence ID" value="XM_002956211.1"/>
</dbReference>
<feature type="compositionally biased region" description="Acidic residues" evidence="1">
    <location>
        <begin position="358"/>
        <end position="381"/>
    </location>
</feature>
<dbReference type="GeneID" id="9619133"/>
<dbReference type="AlphaFoldDB" id="D8UC94"/>
<proteinExistence type="predicted"/>
<feature type="region of interest" description="Disordered" evidence="1">
    <location>
        <begin position="328"/>
        <end position="429"/>
    </location>
</feature>
<feature type="signal peptide" evidence="2">
    <location>
        <begin position="1"/>
        <end position="15"/>
    </location>
</feature>
<name>D8UC94_VOLCA</name>
<evidence type="ECO:0000313" key="4">
    <source>
        <dbReference type="Proteomes" id="UP000001058"/>
    </source>
</evidence>
<feature type="compositionally biased region" description="Low complexity" evidence="1">
    <location>
        <begin position="420"/>
        <end position="429"/>
    </location>
</feature>
<dbReference type="InParanoid" id="D8UC94"/>
<keyword evidence="4" id="KW-1185">Reference proteome</keyword>
<dbReference type="KEGG" id="vcn:VOLCADRAFT_97253"/>
<dbReference type="EMBL" id="GL378380">
    <property type="protein sequence ID" value="EFJ42606.1"/>
    <property type="molecule type" value="Genomic_DNA"/>
</dbReference>
<evidence type="ECO:0000313" key="3">
    <source>
        <dbReference type="EMBL" id="EFJ42606.1"/>
    </source>
</evidence>
<dbReference type="Proteomes" id="UP000001058">
    <property type="component" value="Unassembled WGS sequence"/>
</dbReference>